<dbReference type="Proteomes" id="UP001601521">
    <property type="component" value="Unassembled WGS sequence"/>
</dbReference>
<dbReference type="RefSeq" id="WP_387249583.1">
    <property type="nucleotide sequence ID" value="NZ_JBIALX010000002.1"/>
</dbReference>
<gene>
    <name evidence="1" type="ORF">ACFYTH_05770</name>
</gene>
<name>A0ABW6NCJ3_9NOCA</name>
<reference evidence="1 2" key="1">
    <citation type="submission" date="2024-10" db="EMBL/GenBank/DDBJ databases">
        <title>The Natural Products Discovery Center: Release of the First 8490 Sequenced Strains for Exploring Actinobacteria Biosynthetic Diversity.</title>
        <authorList>
            <person name="Kalkreuter E."/>
            <person name="Kautsar S.A."/>
            <person name="Yang D."/>
            <person name="Bader C.D."/>
            <person name="Teijaro C.N."/>
            <person name="Fluegel L."/>
            <person name="Davis C.M."/>
            <person name="Simpson J.R."/>
            <person name="Lauterbach L."/>
            <person name="Steele A.D."/>
            <person name="Gui C."/>
            <person name="Meng S."/>
            <person name="Li G."/>
            <person name="Viehrig K."/>
            <person name="Ye F."/>
            <person name="Su P."/>
            <person name="Kiefer A.F."/>
            <person name="Nichols A."/>
            <person name="Cepeda A.J."/>
            <person name="Yan W."/>
            <person name="Fan B."/>
            <person name="Jiang Y."/>
            <person name="Adhikari A."/>
            <person name="Zheng C.-J."/>
            <person name="Schuster L."/>
            <person name="Cowan T.M."/>
            <person name="Smanski M.J."/>
            <person name="Chevrette M.G."/>
            <person name="De Carvalho L.P.S."/>
            <person name="Shen B."/>
        </authorList>
    </citation>
    <scope>NUCLEOTIDE SEQUENCE [LARGE SCALE GENOMIC DNA]</scope>
    <source>
        <strain evidence="1 2">NPDC004550</strain>
    </source>
</reference>
<sequence>MIAASAIAELFVHSETSQSCAATIIQVPVTEVTCPATKSLKLRTAKTAKR</sequence>
<evidence type="ECO:0000313" key="2">
    <source>
        <dbReference type="Proteomes" id="UP001601521"/>
    </source>
</evidence>
<evidence type="ECO:0000313" key="1">
    <source>
        <dbReference type="EMBL" id="MFF0452862.1"/>
    </source>
</evidence>
<organism evidence="1 2">
    <name type="scientific">Nocardia africana</name>
    <dbReference type="NCBI Taxonomy" id="134964"/>
    <lineage>
        <taxon>Bacteria</taxon>
        <taxon>Bacillati</taxon>
        <taxon>Actinomycetota</taxon>
        <taxon>Actinomycetes</taxon>
        <taxon>Mycobacteriales</taxon>
        <taxon>Nocardiaceae</taxon>
        <taxon>Nocardia</taxon>
    </lineage>
</organism>
<dbReference type="EMBL" id="JBIALX010000002">
    <property type="protein sequence ID" value="MFF0452862.1"/>
    <property type="molecule type" value="Genomic_DNA"/>
</dbReference>
<comment type="caution">
    <text evidence="1">The sequence shown here is derived from an EMBL/GenBank/DDBJ whole genome shotgun (WGS) entry which is preliminary data.</text>
</comment>
<accession>A0ABW6NCJ3</accession>
<keyword evidence="2" id="KW-1185">Reference proteome</keyword>
<proteinExistence type="predicted"/>
<protein>
    <submittedName>
        <fullName evidence="1">Uncharacterized protein</fullName>
    </submittedName>
</protein>